<organism evidence="1 2">
    <name type="scientific">Halomonas salipaludis</name>
    <dbReference type="NCBI Taxonomy" id="2032625"/>
    <lineage>
        <taxon>Bacteria</taxon>
        <taxon>Pseudomonadati</taxon>
        <taxon>Pseudomonadota</taxon>
        <taxon>Gammaproteobacteria</taxon>
        <taxon>Oceanospirillales</taxon>
        <taxon>Halomonadaceae</taxon>
        <taxon>Halomonas</taxon>
    </lineage>
</organism>
<protein>
    <submittedName>
        <fullName evidence="1">Uncharacterized protein</fullName>
    </submittedName>
</protein>
<comment type="caution">
    <text evidence="1">The sequence shown here is derived from an EMBL/GenBank/DDBJ whole genome shotgun (WGS) entry which is preliminary data.</text>
</comment>
<proteinExistence type="predicted"/>
<sequence>MKTIVEFSACFLEPIMRFADQDGVQEKLIGMQAIPAAKGGVLLAASNGHVAIIARDPQGRMVGNNPIVFAPEAKLVEASVAHPRSRFYLTDAGLAVIFDRKPQNAGESLLDTCLTAGKARLIKCDPLNIASVFPEQAAPDVGSASSFSLNAHYVGMFSDSFSAMAGMERDDREGVELRCELPEAGRRSRKILVLPITNHVEAAGVIMNIHADPVAYTKDWMQARAKPRVRVVPGGRLVA</sequence>
<dbReference type="Proteomes" id="UP000217771">
    <property type="component" value="Unassembled WGS sequence"/>
</dbReference>
<gene>
    <name evidence="1" type="ORF">CK498_02105</name>
</gene>
<keyword evidence="2" id="KW-1185">Reference proteome</keyword>
<evidence type="ECO:0000313" key="2">
    <source>
        <dbReference type="Proteomes" id="UP000217771"/>
    </source>
</evidence>
<accession>A0A2A2F3T7</accession>
<name>A0A2A2F3T7_9GAMM</name>
<evidence type="ECO:0000313" key="1">
    <source>
        <dbReference type="EMBL" id="PAU79183.1"/>
    </source>
</evidence>
<reference evidence="1 2" key="1">
    <citation type="submission" date="2017-08" db="EMBL/GenBank/DDBJ databases">
        <title>Halomonas alkalisoli sp. nov., isolated from saline alkaline soil.</title>
        <authorList>
            <person name="Wang D."/>
            <person name="Zhang G."/>
        </authorList>
    </citation>
    <scope>NUCLEOTIDE SEQUENCE [LARGE SCALE GENOMIC DNA]</scope>
    <source>
        <strain evidence="1 2">WRN001</strain>
    </source>
</reference>
<dbReference type="AlphaFoldDB" id="A0A2A2F3T7"/>
<dbReference type="RefSeq" id="WP_095619196.1">
    <property type="nucleotide sequence ID" value="NZ_NSKB01000001.1"/>
</dbReference>
<dbReference type="EMBL" id="NSKB01000001">
    <property type="protein sequence ID" value="PAU79183.1"/>
    <property type="molecule type" value="Genomic_DNA"/>
</dbReference>